<dbReference type="InterPro" id="IPR038718">
    <property type="entry name" value="SNF2-like_sf"/>
</dbReference>
<dbReference type="GO" id="GO:0005524">
    <property type="term" value="F:ATP binding"/>
    <property type="evidence" value="ECO:0007669"/>
    <property type="project" value="InterPro"/>
</dbReference>
<evidence type="ECO:0000313" key="7">
    <source>
        <dbReference type="EMBL" id="PNS16785.1"/>
    </source>
</evidence>
<sequence length="886" mass="99651">MQAYGAARNRRSSFDDELERAATAIEIEAQAPSTLYRGSDLPRDSKLLPPLHQNARSGTGSRSGSKQRTPRKLLQDFYAPYFSSNEEGTDLADDDAIIEIDGLNMPVGGYINHPDFEAQIADVERPSEAVAPPAGMHRELRPWQRTGISRLNAMGKSPRRGGILGDQMGLGKTALTVAYCQADRINRRRLGEPVSHTLVVCPKSCRSQWYKEIIYSFTEKDRPKTLILQDPNKTAQDLVTEQWDFVIITHAFMENRYREWTFNSADQSVEGARGRPVTGANNCLFSEYYHQISLPIQHVIIDEAHVVKKPNGNTHAAVKNLYFDEIFLLTGTFLPNRWYNVFGLMTLIPGHPFRSIKNFCEAFASKDGTGRTYARLPQEGGRSRLIKFLRCMVVARPGALLELEAIRIQNFYFCIDDKTSGDVDFCSEMFINNLREPGKGGRSIPIVADLDRSSNKAAALGYASTAQMLAAHADLLCPGFVRVPKSKLAGLLRHDPSSAPNATASDAYRRVYSTLPTRPAPTATQSYGPTVSSFTNQRRDPRMPAGLFDPASIEPYQQQPATAHVRSTGNTPTDQASSQLLRKLYGLRAKQQMKLSQHGSINDLLEQRRRVLRLEILRERTHRSSDEDLEGSDTDMTDIVDPDADIDYEFYQLFNNDGLYLADEDVKDEELLEDDEAEDSAIDNIELPVDDEGPSLGDYAGRPSWLEDLSVIPFQQLLSPKIQAILQLLNLIFEECPHEKVVIFSAYLRFLDILDAAICKDPLWQQRNVIPIRFDGTTKDADRELRRSKFEDQETWAPILITAGAGGSGMNLTAATQVIQCEPWWNSNDELQAYARAWRQGQTHRVRVWRITCVNSSMEITIKRSNGEKRVINDEITDALRKEDPV</sequence>
<evidence type="ECO:0000259" key="5">
    <source>
        <dbReference type="PROSITE" id="PS51192"/>
    </source>
</evidence>
<evidence type="ECO:0000256" key="2">
    <source>
        <dbReference type="ARBA" id="ARBA00022801"/>
    </source>
</evidence>
<dbReference type="InterPro" id="IPR049730">
    <property type="entry name" value="SNF2/RAD54-like_C"/>
</dbReference>
<dbReference type="PROSITE" id="PS51194">
    <property type="entry name" value="HELICASE_CTER"/>
    <property type="match status" value="1"/>
</dbReference>
<dbReference type="STRING" id="2082308.A0A2K1QNU8"/>
<evidence type="ECO:0000259" key="6">
    <source>
        <dbReference type="PROSITE" id="PS51194"/>
    </source>
</evidence>
<name>A0A2K1QNU8_9PEZI</name>
<feature type="compositionally biased region" description="Polar residues" evidence="4">
    <location>
        <begin position="54"/>
        <end position="67"/>
    </location>
</feature>
<keyword evidence="3" id="KW-0067">ATP-binding</keyword>
<feature type="region of interest" description="Disordered" evidence="4">
    <location>
        <begin position="517"/>
        <end position="542"/>
    </location>
</feature>
<dbReference type="InterPro" id="IPR000330">
    <property type="entry name" value="SNF2_N"/>
</dbReference>
<dbReference type="GO" id="GO:0016787">
    <property type="term" value="F:hydrolase activity"/>
    <property type="evidence" value="ECO:0007669"/>
    <property type="project" value="UniProtKB-KW"/>
</dbReference>
<evidence type="ECO:0000256" key="1">
    <source>
        <dbReference type="ARBA" id="ARBA00022741"/>
    </source>
</evidence>
<protein>
    <submittedName>
        <fullName evidence="7">Uncharacterized protein</fullName>
    </submittedName>
</protein>
<keyword evidence="2" id="KW-0378">Hydrolase</keyword>
<dbReference type="PANTHER" id="PTHR45629">
    <property type="entry name" value="SNF2/RAD54 FAMILY MEMBER"/>
    <property type="match status" value="1"/>
</dbReference>
<dbReference type="PROSITE" id="PS51192">
    <property type="entry name" value="HELICASE_ATP_BIND_1"/>
    <property type="match status" value="1"/>
</dbReference>
<dbReference type="Gene3D" id="3.40.50.10810">
    <property type="entry name" value="Tandem AAA-ATPase domain"/>
    <property type="match status" value="1"/>
</dbReference>
<evidence type="ECO:0000256" key="3">
    <source>
        <dbReference type="ARBA" id="ARBA00022840"/>
    </source>
</evidence>
<proteinExistence type="predicted"/>
<dbReference type="InterPro" id="IPR027417">
    <property type="entry name" value="P-loop_NTPase"/>
</dbReference>
<dbReference type="EMBL" id="NKHZ01000055">
    <property type="protein sequence ID" value="PNS16785.1"/>
    <property type="molecule type" value="Genomic_DNA"/>
</dbReference>
<dbReference type="InterPro" id="IPR001650">
    <property type="entry name" value="Helicase_C-like"/>
</dbReference>
<dbReference type="SUPFAM" id="SSF52540">
    <property type="entry name" value="P-loop containing nucleoside triphosphate hydrolases"/>
    <property type="match status" value="2"/>
</dbReference>
<dbReference type="OrthoDB" id="3886847at2759"/>
<comment type="caution">
    <text evidence="7">The sequence shown here is derived from an EMBL/GenBank/DDBJ whole genome shotgun (WGS) entry which is preliminary data.</text>
</comment>
<dbReference type="InterPro" id="IPR050496">
    <property type="entry name" value="SNF2_RAD54_helicase_repair"/>
</dbReference>
<dbReference type="SMART" id="SM00490">
    <property type="entry name" value="HELICc"/>
    <property type="match status" value="1"/>
</dbReference>
<dbReference type="Gene3D" id="3.40.50.300">
    <property type="entry name" value="P-loop containing nucleotide triphosphate hydrolases"/>
    <property type="match status" value="1"/>
</dbReference>
<gene>
    <name evidence="7" type="ORF">CAC42_4749</name>
</gene>
<dbReference type="CDD" id="cd18793">
    <property type="entry name" value="SF2_C_SNF"/>
    <property type="match status" value="1"/>
</dbReference>
<feature type="region of interest" description="Disordered" evidence="4">
    <location>
        <begin position="25"/>
        <end position="70"/>
    </location>
</feature>
<accession>A0A2K1QNU8</accession>
<feature type="compositionally biased region" description="Polar residues" evidence="4">
    <location>
        <begin position="522"/>
        <end position="536"/>
    </location>
</feature>
<dbReference type="InterPro" id="IPR014001">
    <property type="entry name" value="Helicase_ATP-bd"/>
</dbReference>
<reference evidence="7 8" key="1">
    <citation type="submission" date="2017-06" db="EMBL/GenBank/DDBJ databases">
        <title>Draft genome sequence of a variant of Elsinoe murrayae.</title>
        <authorList>
            <person name="Cheng Q."/>
        </authorList>
    </citation>
    <scope>NUCLEOTIDE SEQUENCE [LARGE SCALE GENOMIC DNA]</scope>
    <source>
        <strain evidence="7 8">CQ-2017a</strain>
    </source>
</reference>
<feature type="domain" description="Helicase ATP-binding" evidence="5">
    <location>
        <begin position="153"/>
        <end position="351"/>
    </location>
</feature>
<dbReference type="Pfam" id="PF00271">
    <property type="entry name" value="Helicase_C"/>
    <property type="match status" value="1"/>
</dbReference>
<dbReference type="Pfam" id="PF00176">
    <property type="entry name" value="SNF2-rel_dom"/>
    <property type="match status" value="1"/>
</dbReference>
<keyword evidence="1" id="KW-0547">Nucleotide-binding</keyword>
<dbReference type="Proteomes" id="UP000243797">
    <property type="component" value="Unassembled WGS sequence"/>
</dbReference>
<dbReference type="PANTHER" id="PTHR45629:SF7">
    <property type="entry name" value="DNA EXCISION REPAIR PROTEIN ERCC-6-RELATED"/>
    <property type="match status" value="1"/>
</dbReference>
<evidence type="ECO:0000256" key="4">
    <source>
        <dbReference type="SAM" id="MobiDB-lite"/>
    </source>
</evidence>
<organism evidence="7 8">
    <name type="scientific">Sphaceloma murrayae</name>
    <dbReference type="NCBI Taxonomy" id="2082308"/>
    <lineage>
        <taxon>Eukaryota</taxon>
        <taxon>Fungi</taxon>
        <taxon>Dikarya</taxon>
        <taxon>Ascomycota</taxon>
        <taxon>Pezizomycotina</taxon>
        <taxon>Dothideomycetes</taxon>
        <taxon>Dothideomycetidae</taxon>
        <taxon>Myriangiales</taxon>
        <taxon>Elsinoaceae</taxon>
        <taxon>Sphaceloma</taxon>
    </lineage>
</organism>
<evidence type="ECO:0000313" key="8">
    <source>
        <dbReference type="Proteomes" id="UP000243797"/>
    </source>
</evidence>
<dbReference type="SMART" id="SM00487">
    <property type="entry name" value="DEXDc"/>
    <property type="match status" value="1"/>
</dbReference>
<dbReference type="InParanoid" id="A0A2K1QNU8"/>
<dbReference type="AlphaFoldDB" id="A0A2K1QNU8"/>
<keyword evidence="8" id="KW-1185">Reference proteome</keyword>
<feature type="domain" description="Helicase C-terminal" evidence="6">
    <location>
        <begin position="724"/>
        <end position="884"/>
    </location>
</feature>